<protein>
    <submittedName>
        <fullName evidence="1">Uncharacterized protein</fullName>
    </submittedName>
</protein>
<evidence type="ECO:0000313" key="2">
    <source>
        <dbReference type="Proteomes" id="UP000824890"/>
    </source>
</evidence>
<keyword evidence="2" id="KW-1185">Reference proteome</keyword>
<sequence>MIANIVERCFSHFVTDPFSVIAVTAAFTLSINDVLYSVLYCFDPPPDDSSSSKSRRFMFLSTTCYKFRDIHTNPHYPNQLFVLGSDSSPPRKKLRFANNRHKLEKELKFLKNHSQPNIFQRERERERDKFSLNQLFLCLCESTLIMDGGRTLLDGEGKREETLAVISEEAGALATADGNQELKLKCHLNYCSSGLFIIPMNNLQKFNLKCNVVEVVVQDGKKKKKGRRLRKKMKNNEKWEEKHSEISFDILCVLDPRLFKKTSEAEYKVLHIDFGLITSYNNFSLASFSFSIKLNRPHSVFRAD</sequence>
<reference evidence="1 2" key="1">
    <citation type="submission" date="2021-05" db="EMBL/GenBank/DDBJ databases">
        <title>Genome Assembly of Synthetic Allotetraploid Brassica napus Reveals Homoeologous Exchanges between Subgenomes.</title>
        <authorList>
            <person name="Davis J.T."/>
        </authorList>
    </citation>
    <scope>NUCLEOTIDE SEQUENCE [LARGE SCALE GENOMIC DNA]</scope>
    <source>
        <strain evidence="2">cv. Da-Ae</strain>
        <tissue evidence="1">Seedling</tissue>
    </source>
</reference>
<organism evidence="1 2">
    <name type="scientific">Brassica napus</name>
    <name type="common">Rape</name>
    <dbReference type="NCBI Taxonomy" id="3708"/>
    <lineage>
        <taxon>Eukaryota</taxon>
        <taxon>Viridiplantae</taxon>
        <taxon>Streptophyta</taxon>
        <taxon>Embryophyta</taxon>
        <taxon>Tracheophyta</taxon>
        <taxon>Spermatophyta</taxon>
        <taxon>Magnoliopsida</taxon>
        <taxon>eudicotyledons</taxon>
        <taxon>Gunneridae</taxon>
        <taxon>Pentapetalae</taxon>
        <taxon>rosids</taxon>
        <taxon>malvids</taxon>
        <taxon>Brassicales</taxon>
        <taxon>Brassicaceae</taxon>
        <taxon>Brassiceae</taxon>
        <taxon>Brassica</taxon>
    </lineage>
</organism>
<comment type="caution">
    <text evidence="1">The sequence shown here is derived from an EMBL/GenBank/DDBJ whole genome shotgun (WGS) entry which is preliminary data.</text>
</comment>
<dbReference type="Proteomes" id="UP000824890">
    <property type="component" value="Unassembled WGS sequence"/>
</dbReference>
<accession>A0ABQ8E9Y0</accession>
<evidence type="ECO:0000313" key="1">
    <source>
        <dbReference type="EMBL" id="KAH0938212.1"/>
    </source>
</evidence>
<gene>
    <name evidence="1" type="ORF">HID58_005673</name>
</gene>
<dbReference type="EMBL" id="JAGKQM010000002">
    <property type="protein sequence ID" value="KAH0938212.1"/>
    <property type="molecule type" value="Genomic_DNA"/>
</dbReference>
<proteinExistence type="predicted"/>
<name>A0ABQ8E9Y0_BRANA</name>